<dbReference type="EMBL" id="FWXJ01000006">
    <property type="protein sequence ID" value="SMC51239.1"/>
    <property type="molecule type" value="Genomic_DNA"/>
</dbReference>
<dbReference type="AlphaFoldDB" id="A0A1W1ZS23"/>
<protein>
    <submittedName>
        <fullName evidence="3">Peptidoglycan/LPS O-acetylase OafA/YrhL, contains acyltransferase and SGNH-hydrolase domains</fullName>
    </submittedName>
</protein>
<keyword evidence="1" id="KW-1133">Transmembrane helix</keyword>
<keyword evidence="3" id="KW-0808">Transferase</keyword>
<dbReference type="PANTHER" id="PTHR23028">
    <property type="entry name" value="ACETYLTRANSFERASE"/>
    <property type="match status" value="1"/>
</dbReference>
<evidence type="ECO:0000256" key="1">
    <source>
        <dbReference type="SAM" id="Phobius"/>
    </source>
</evidence>
<keyword evidence="1" id="KW-0812">Transmembrane</keyword>
<dbReference type="InterPro" id="IPR050879">
    <property type="entry name" value="Acyltransferase_3"/>
</dbReference>
<dbReference type="RefSeq" id="WP_159460841.1">
    <property type="nucleotide sequence ID" value="NZ_FWXJ01000006.1"/>
</dbReference>
<evidence type="ECO:0000313" key="3">
    <source>
        <dbReference type="EMBL" id="SMC51239.1"/>
    </source>
</evidence>
<accession>A0A1W1ZS23</accession>
<keyword evidence="4" id="KW-1185">Reference proteome</keyword>
<evidence type="ECO:0000313" key="4">
    <source>
        <dbReference type="Proteomes" id="UP000192708"/>
    </source>
</evidence>
<dbReference type="GO" id="GO:0016020">
    <property type="term" value="C:membrane"/>
    <property type="evidence" value="ECO:0007669"/>
    <property type="project" value="TreeGrafter"/>
</dbReference>
<gene>
    <name evidence="3" type="ORF">SAMN06296008_10689</name>
</gene>
<keyword evidence="3" id="KW-0378">Hydrolase</keyword>
<dbReference type="OrthoDB" id="8956208at2"/>
<dbReference type="InterPro" id="IPR002656">
    <property type="entry name" value="Acyl_transf_3_dom"/>
</dbReference>
<dbReference type="Proteomes" id="UP000192708">
    <property type="component" value="Unassembled WGS sequence"/>
</dbReference>
<feature type="transmembrane region" description="Helical" evidence="1">
    <location>
        <begin position="228"/>
        <end position="247"/>
    </location>
</feature>
<dbReference type="Pfam" id="PF01757">
    <property type="entry name" value="Acyl_transf_3"/>
    <property type="match status" value="1"/>
</dbReference>
<feature type="transmembrane region" description="Helical" evidence="1">
    <location>
        <begin position="290"/>
        <end position="310"/>
    </location>
</feature>
<proteinExistence type="predicted"/>
<name>A0A1W1ZS23_9BURK</name>
<evidence type="ECO:0000259" key="2">
    <source>
        <dbReference type="Pfam" id="PF01757"/>
    </source>
</evidence>
<organism evidence="3 4">
    <name type="scientific">Polynucleobacter kasalickyi</name>
    <dbReference type="NCBI Taxonomy" id="1938817"/>
    <lineage>
        <taxon>Bacteria</taxon>
        <taxon>Pseudomonadati</taxon>
        <taxon>Pseudomonadota</taxon>
        <taxon>Betaproteobacteria</taxon>
        <taxon>Burkholderiales</taxon>
        <taxon>Burkholderiaceae</taxon>
        <taxon>Polynucleobacter</taxon>
    </lineage>
</organism>
<feature type="transmembrane region" description="Helical" evidence="1">
    <location>
        <begin position="316"/>
        <end position="337"/>
    </location>
</feature>
<dbReference type="GO" id="GO:0016747">
    <property type="term" value="F:acyltransferase activity, transferring groups other than amino-acyl groups"/>
    <property type="evidence" value="ECO:0007669"/>
    <property type="project" value="InterPro"/>
</dbReference>
<dbReference type="GO" id="GO:0000271">
    <property type="term" value="P:polysaccharide biosynthetic process"/>
    <property type="evidence" value="ECO:0007669"/>
    <property type="project" value="TreeGrafter"/>
</dbReference>
<reference evidence="3 4" key="1">
    <citation type="submission" date="2017-04" db="EMBL/GenBank/DDBJ databases">
        <authorList>
            <person name="Afonso C.L."/>
            <person name="Miller P.J."/>
            <person name="Scott M.A."/>
            <person name="Spackman E."/>
            <person name="Goraichik I."/>
            <person name="Dimitrov K.M."/>
            <person name="Suarez D.L."/>
            <person name="Swayne D.E."/>
        </authorList>
    </citation>
    <scope>NUCLEOTIDE SEQUENCE [LARGE SCALE GENOMIC DNA]</scope>
    <source>
        <strain evidence="3 4">VK13</strain>
    </source>
</reference>
<feature type="domain" description="Acyltransferase 3" evidence="2">
    <location>
        <begin position="15"/>
        <end position="333"/>
    </location>
</feature>
<keyword evidence="1" id="KW-0472">Membrane</keyword>
<sequence length="350" mass="40731">MVQQPTNLKNHFFTIDLLKSIAVQIIILHHLSNYGQISYAARELWPAIFEWLGNYGRYAVEIFLVMGGYLAIKNISTQVSTKGLIIPVFNRYLRLVPTYFTALIFTIVCATIARSFNYELYMGQPETLWQVLSHLILLQQILGFESISLGVWYVAIDWQLYFFFATIFFFLKSYKKSIFCLSIFMLSAFCYFSQESAYENYFIYFIGVYGLGMIAFLWNDDLHQSTKLLAKVLFITFGVIIFSSILFELSIKNALAYCVAALLIWKGKLPYQASSIHWAKYLIWISQRSYCAFLIHFSFILLGNTVYFLLGFNNPIVAIMMMAIIMIFSWVAAHLLYQRIEFPARTFQIR</sequence>
<dbReference type="STRING" id="1938817.SAMN06296008_10689"/>
<feature type="transmembrane region" description="Helical" evidence="1">
    <location>
        <begin position="92"/>
        <end position="113"/>
    </location>
</feature>
<dbReference type="GO" id="GO:0016787">
    <property type="term" value="F:hydrolase activity"/>
    <property type="evidence" value="ECO:0007669"/>
    <property type="project" value="UniProtKB-KW"/>
</dbReference>
<feature type="transmembrane region" description="Helical" evidence="1">
    <location>
        <begin position="151"/>
        <end position="171"/>
    </location>
</feature>
<keyword evidence="3" id="KW-0012">Acyltransferase</keyword>
<dbReference type="PANTHER" id="PTHR23028:SF53">
    <property type="entry name" value="ACYL_TRANSF_3 DOMAIN-CONTAINING PROTEIN"/>
    <property type="match status" value="1"/>
</dbReference>
<feature type="transmembrane region" description="Helical" evidence="1">
    <location>
        <begin position="200"/>
        <end position="219"/>
    </location>
</feature>